<evidence type="ECO:0000256" key="1">
    <source>
        <dbReference type="ARBA" id="ARBA00022737"/>
    </source>
</evidence>
<name>A0A3B1B580_9ZZZZ</name>
<dbReference type="AlphaFoldDB" id="A0A3B1B580"/>
<dbReference type="PANTHER" id="PTHR24104:SF25">
    <property type="entry name" value="PROTEIN LIN-41"/>
    <property type="match status" value="1"/>
</dbReference>
<sequence length="367" mass="40470">MLEKNYSNFKAIHFFSTALVLIALVTISACGSKPVLPEIEKPVYPPAPNEARLYFQQSLLSSADVEQEDNNASFKRILTGQVRTGVGMGKPFGVAVHKGRVFVSDTLRRMVMVFDKPAAKYFEIGTSTPGELFKPMGLDVDSNGNLYVCDASMKHVLVYNRDGKYLRTIGKPEYFSRPAGLTVNPQGTKVFVVDTGGVKSDKHRIVVFDAQTGTFLYTISKRGSAAGELNLPREATIAADGNLYVVDGGNFRIQVFTQEGKYLRTFGSIGRRSGQFSRPKGIGSDKRGNIYIVDTAFGNFQIFNPKGQLLLDVGSRNSQPGPGHFMLPAGLTVDEDGRVYMVDQYFKKVDIFRPAVITEQQGYFSLH</sequence>
<dbReference type="GO" id="GO:0008270">
    <property type="term" value="F:zinc ion binding"/>
    <property type="evidence" value="ECO:0007669"/>
    <property type="project" value="UniProtKB-KW"/>
</dbReference>
<dbReference type="Gene3D" id="2.120.10.30">
    <property type="entry name" value="TolB, C-terminal domain"/>
    <property type="match status" value="2"/>
</dbReference>
<keyword evidence="1" id="KW-0677">Repeat</keyword>
<dbReference type="CDD" id="cd14962">
    <property type="entry name" value="NHL_like_6"/>
    <property type="match status" value="1"/>
</dbReference>
<dbReference type="PROSITE" id="PS51125">
    <property type="entry name" value="NHL"/>
    <property type="match status" value="2"/>
</dbReference>
<dbReference type="InterPro" id="IPR001258">
    <property type="entry name" value="NHL_repeat"/>
</dbReference>
<protein>
    <submittedName>
        <fullName evidence="2">NHL repeat domain protein</fullName>
    </submittedName>
</protein>
<gene>
    <name evidence="2" type="ORF">MNBD_GAMMA22-1953</name>
</gene>
<organism evidence="2">
    <name type="scientific">hydrothermal vent metagenome</name>
    <dbReference type="NCBI Taxonomy" id="652676"/>
    <lineage>
        <taxon>unclassified sequences</taxon>
        <taxon>metagenomes</taxon>
        <taxon>ecological metagenomes</taxon>
    </lineage>
</organism>
<dbReference type="EMBL" id="UOFS01000049">
    <property type="protein sequence ID" value="VAX01435.1"/>
    <property type="molecule type" value="Genomic_DNA"/>
</dbReference>
<dbReference type="PANTHER" id="PTHR24104">
    <property type="entry name" value="E3 UBIQUITIN-PROTEIN LIGASE NHLRC1-RELATED"/>
    <property type="match status" value="1"/>
</dbReference>
<dbReference type="Pfam" id="PF17170">
    <property type="entry name" value="DUF5128"/>
    <property type="match status" value="1"/>
</dbReference>
<accession>A0A3B1B580</accession>
<dbReference type="InterPro" id="IPR011042">
    <property type="entry name" value="6-blade_b-propeller_TolB-like"/>
</dbReference>
<dbReference type="PROSITE" id="PS51257">
    <property type="entry name" value="PROKAR_LIPOPROTEIN"/>
    <property type="match status" value="1"/>
</dbReference>
<reference evidence="2" key="1">
    <citation type="submission" date="2018-06" db="EMBL/GenBank/DDBJ databases">
        <authorList>
            <person name="Zhirakovskaya E."/>
        </authorList>
    </citation>
    <scope>NUCLEOTIDE SEQUENCE</scope>
</reference>
<dbReference type="InterPro" id="IPR050952">
    <property type="entry name" value="TRIM-NHL_E3_ligases"/>
</dbReference>
<proteinExistence type="predicted"/>
<evidence type="ECO:0000313" key="2">
    <source>
        <dbReference type="EMBL" id="VAX01435.1"/>
    </source>
</evidence>
<dbReference type="SUPFAM" id="SSF101898">
    <property type="entry name" value="NHL repeat"/>
    <property type="match status" value="1"/>
</dbReference>